<keyword evidence="1" id="KW-0472">Membrane</keyword>
<comment type="caution">
    <text evidence="2">The sequence shown here is derived from an EMBL/GenBank/DDBJ whole genome shotgun (WGS) entry which is preliminary data.</text>
</comment>
<proteinExistence type="predicted"/>
<keyword evidence="3" id="KW-1185">Reference proteome</keyword>
<evidence type="ECO:0000256" key="1">
    <source>
        <dbReference type="SAM" id="Phobius"/>
    </source>
</evidence>
<feature type="transmembrane region" description="Helical" evidence="1">
    <location>
        <begin position="365"/>
        <end position="385"/>
    </location>
</feature>
<feature type="transmembrane region" description="Helical" evidence="1">
    <location>
        <begin position="178"/>
        <end position="196"/>
    </location>
</feature>
<evidence type="ECO:0000313" key="3">
    <source>
        <dbReference type="Proteomes" id="UP000031668"/>
    </source>
</evidence>
<dbReference type="EMBL" id="JWZT01002222">
    <property type="protein sequence ID" value="KII69982.1"/>
    <property type="molecule type" value="Genomic_DNA"/>
</dbReference>
<name>A0A0C2N7S4_THEKT</name>
<gene>
    <name evidence="2" type="ORF">RF11_09849</name>
</gene>
<keyword evidence="1" id="KW-0812">Transmembrane</keyword>
<dbReference type="Proteomes" id="UP000031668">
    <property type="component" value="Unassembled WGS sequence"/>
</dbReference>
<reference evidence="2 3" key="1">
    <citation type="journal article" date="2014" name="Genome Biol. Evol.">
        <title>The genome of the myxosporean Thelohanellus kitauei shows adaptations to nutrient acquisition within its fish host.</title>
        <authorList>
            <person name="Yang Y."/>
            <person name="Xiong J."/>
            <person name="Zhou Z."/>
            <person name="Huo F."/>
            <person name="Miao W."/>
            <person name="Ran C."/>
            <person name="Liu Y."/>
            <person name="Zhang J."/>
            <person name="Feng J."/>
            <person name="Wang M."/>
            <person name="Wang M."/>
            <person name="Wang L."/>
            <person name="Yao B."/>
        </authorList>
    </citation>
    <scope>NUCLEOTIDE SEQUENCE [LARGE SCALE GENOMIC DNA]</scope>
    <source>
        <strain evidence="2">Wuqing</strain>
    </source>
</reference>
<accession>A0A0C2N7S4</accession>
<protein>
    <submittedName>
        <fullName evidence="2">Uncharacterized protein</fullName>
    </submittedName>
</protein>
<sequence>MQTFFQVQFTDVYLNFSELVIKIKESTNSSAFMLLKCHIFDSITEIEINQCNVNIQTKSTKPIHNIVVGYQFKFNKRTKYDIGQHYMMFAVDQVKINYAIITIENISIQTKCFDKKCAIIQKNITELLQVNSFENNQIIYPCESIGGNIIPLRDTCGQVKNKTTIVSDPDEKRSKNTLIFRVIPFIIIPFLIIPQITNFYHKGSELIVDKPQQHRDSTLFGLKCNTNNSETEIEIKQYDLTIQTATDKPIHKIPVGYTFKFNKYIIYDIGNYVLKVKSDGVNIREATLEFYKITIKTPYSDRKCVMMTKDDGDFIEDIIFPTNKIIYPCITIDGTYSSLKDNSVLSTTGENILPNLEHQNLKNQYKYWIILLVAIPLFFLLVSSLHQPLSKNVKHDKVTYQHLIDSE</sequence>
<evidence type="ECO:0000313" key="2">
    <source>
        <dbReference type="EMBL" id="KII69982.1"/>
    </source>
</evidence>
<dbReference type="AlphaFoldDB" id="A0A0C2N7S4"/>
<organism evidence="2 3">
    <name type="scientific">Thelohanellus kitauei</name>
    <name type="common">Myxosporean</name>
    <dbReference type="NCBI Taxonomy" id="669202"/>
    <lineage>
        <taxon>Eukaryota</taxon>
        <taxon>Metazoa</taxon>
        <taxon>Cnidaria</taxon>
        <taxon>Myxozoa</taxon>
        <taxon>Myxosporea</taxon>
        <taxon>Bivalvulida</taxon>
        <taxon>Platysporina</taxon>
        <taxon>Myxobolidae</taxon>
        <taxon>Thelohanellus</taxon>
    </lineage>
</organism>
<keyword evidence="1" id="KW-1133">Transmembrane helix</keyword>